<keyword evidence="5" id="KW-0735">Signal-anchor</keyword>
<evidence type="ECO:0000256" key="2">
    <source>
        <dbReference type="ARBA" id="ARBA00004648"/>
    </source>
</evidence>
<dbReference type="GO" id="GO:0005789">
    <property type="term" value="C:endoplasmic reticulum membrane"/>
    <property type="evidence" value="ECO:0007669"/>
    <property type="project" value="UniProtKB-SubCell"/>
</dbReference>
<evidence type="ECO:0000256" key="7">
    <source>
        <dbReference type="ARBA" id="ARBA00023004"/>
    </source>
</evidence>
<comment type="subcellular location">
    <subcellularLocation>
        <location evidence="2">Endoplasmic reticulum membrane</location>
        <topology evidence="2">Single-pass type II membrane protein</topology>
    </subcellularLocation>
</comment>
<evidence type="ECO:0000313" key="10">
    <source>
        <dbReference type="EMBL" id="KAK1306455.1"/>
    </source>
</evidence>
<protein>
    <recommendedName>
        <fullName evidence="9">Prolyl 4-hydroxylase alpha subunit domain-containing protein</fullName>
    </recommendedName>
</protein>
<sequence>MALRRASANFLQTPDMYVNKGRTYVLKWVCASIKRAYTSLKITYLIEVMTFSLDSWMDVYYWEEDSTVWATGSPILKPNYTPSSAIIDPTRVTRLSWSPRNRDIVEKIDNMIAAWTLIPKENGKPMILERYEKGEGYVPLYHYDDDSVQSYLIATVIIYLSNIHHGGETIFPNLKLKRRGDEDSWSECARQGSTLEADKGDALLIFNLHPNCTLNENSLYGSCPVTDGQKWDVGFGLSTTLYEGDI</sequence>
<keyword evidence="3" id="KW-0479">Metal-binding</keyword>
<dbReference type="AlphaFoldDB" id="A0AAV9DZ07"/>
<evidence type="ECO:0000313" key="11">
    <source>
        <dbReference type="Proteomes" id="UP001180020"/>
    </source>
</evidence>
<organism evidence="10 11">
    <name type="scientific">Acorus calamus</name>
    <name type="common">Sweet flag</name>
    <dbReference type="NCBI Taxonomy" id="4465"/>
    <lineage>
        <taxon>Eukaryota</taxon>
        <taxon>Viridiplantae</taxon>
        <taxon>Streptophyta</taxon>
        <taxon>Embryophyta</taxon>
        <taxon>Tracheophyta</taxon>
        <taxon>Spermatophyta</taxon>
        <taxon>Magnoliopsida</taxon>
        <taxon>Liliopsida</taxon>
        <taxon>Acoraceae</taxon>
        <taxon>Acorus</taxon>
    </lineage>
</organism>
<evidence type="ECO:0000259" key="9">
    <source>
        <dbReference type="SMART" id="SM00702"/>
    </source>
</evidence>
<comment type="catalytic activity">
    <reaction evidence="8">
        <text>L-prolyl-[collagen] + 2-oxoglutarate + O2 = trans-4-hydroxy-L-prolyl-[collagen] + succinate + CO2</text>
        <dbReference type="Rhea" id="RHEA:18945"/>
        <dbReference type="Rhea" id="RHEA-COMP:11676"/>
        <dbReference type="Rhea" id="RHEA-COMP:11680"/>
        <dbReference type="ChEBI" id="CHEBI:15379"/>
        <dbReference type="ChEBI" id="CHEBI:16526"/>
        <dbReference type="ChEBI" id="CHEBI:16810"/>
        <dbReference type="ChEBI" id="CHEBI:30031"/>
        <dbReference type="ChEBI" id="CHEBI:50342"/>
        <dbReference type="ChEBI" id="CHEBI:61965"/>
        <dbReference type="EC" id="1.14.11.2"/>
    </reaction>
</comment>
<comment type="cofactor">
    <cofactor evidence="1">
        <name>L-ascorbate</name>
        <dbReference type="ChEBI" id="CHEBI:38290"/>
    </cofactor>
</comment>
<dbReference type="EMBL" id="JAUJYO010000010">
    <property type="protein sequence ID" value="KAK1306455.1"/>
    <property type="molecule type" value="Genomic_DNA"/>
</dbReference>
<evidence type="ECO:0000256" key="1">
    <source>
        <dbReference type="ARBA" id="ARBA00001961"/>
    </source>
</evidence>
<comment type="caution">
    <text evidence="10">The sequence shown here is derived from an EMBL/GenBank/DDBJ whole genome shotgun (WGS) entry which is preliminary data.</text>
</comment>
<dbReference type="Gene3D" id="2.60.120.620">
    <property type="entry name" value="q2cbj1_9rhob like domain"/>
    <property type="match status" value="1"/>
</dbReference>
<keyword evidence="7" id="KW-0408">Iron</keyword>
<keyword evidence="11" id="KW-1185">Reference proteome</keyword>
<keyword evidence="5" id="KW-0812">Transmembrane</keyword>
<evidence type="ECO:0000256" key="5">
    <source>
        <dbReference type="ARBA" id="ARBA00022968"/>
    </source>
</evidence>
<dbReference type="Proteomes" id="UP001180020">
    <property type="component" value="Unassembled WGS sequence"/>
</dbReference>
<proteinExistence type="predicted"/>
<dbReference type="GO" id="GO:0004656">
    <property type="term" value="F:procollagen-proline 4-dioxygenase activity"/>
    <property type="evidence" value="ECO:0007669"/>
    <property type="project" value="UniProtKB-EC"/>
</dbReference>
<dbReference type="GO" id="GO:0005506">
    <property type="term" value="F:iron ion binding"/>
    <property type="evidence" value="ECO:0007669"/>
    <property type="project" value="InterPro"/>
</dbReference>
<evidence type="ECO:0000256" key="6">
    <source>
        <dbReference type="ARBA" id="ARBA00023002"/>
    </source>
</evidence>
<evidence type="ECO:0000256" key="4">
    <source>
        <dbReference type="ARBA" id="ARBA00022964"/>
    </source>
</evidence>
<evidence type="ECO:0000256" key="8">
    <source>
        <dbReference type="ARBA" id="ARBA00049169"/>
    </source>
</evidence>
<dbReference type="GO" id="GO:0031418">
    <property type="term" value="F:L-ascorbic acid binding"/>
    <property type="evidence" value="ECO:0007669"/>
    <property type="project" value="InterPro"/>
</dbReference>
<reference evidence="10" key="1">
    <citation type="journal article" date="2023" name="Nat. Commun.">
        <title>Diploid and tetraploid genomes of Acorus and the evolution of monocots.</title>
        <authorList>
            <person name="Ma L."/>
            <person name="Liu K.W."/>
            <person name="Li Z."/>
            <person name="Hsiao Y.Y."/>
            <person name="Qi Y."/>
            <person name="Fu T."/>
            <person name="Tang G.D."/>
            <person name="Zhang D."/>
            <person name="Sun W.H."/>
            <person name="Liu D.K."/>
            <person name="Li Y."/>
            <person name="Chen G.Z."/>
            <person name="Liu X.D."/>
            <person name="Liao X.Y."/>
            <person name="Jiang Y.T."/>
            <person name="Yu X."/>
            <person name="Hao Y."/>
            <person name="Huang J."/>
            <person name="Zhao X.W."/>
            <person name="Ke S."/>
            <person name="Chen Y.Y."/>
            <person name="Wu W.L."/>
            <person name="Hsu J.L."/>
            <person name="Lin Y.F."/>
            <person name="Huang M.D."/>
            <person name="Li C.Y."/>
            <person name="Huang L."/>
            <person name="Wang Z.W."/>
            <person name="Zhao X."/>
            <person name="Zhong W.Y."/>
            <person name="Peng D.H."/>
            <person name="Ahmad S."/>
            <person name="Lan S."/>
            <person name="Zhang J.S."/>
            <person name="Tsai W.C."/>
            <person name="Van de Peer Y."/>
            <person name="Liu Z.J."/>
        </authorList>
    </citation>
    <scope>NUCLEOTIDE SEQUENCE</scope>
    <source>
        <strain evidence="10">CP</strain>
    </source>
</reference>
<evidence type="ECO:0000256" key="3">
    <source>
        <dbReference type="ARBA" id="ARBA00022723"/>
    </source>
</evidence>
<feature type="domain" description="Prolyl 4-hydroxylase alpha subunit" evidence="9">
    <location>
        <begin position="57"/>
        <end position="238"/>
    </location>
</feature>
<accession>A0AAV9DZ07</accession>
<dbReference type="SMART" id="SM00702">
    <property type="entry name" value="P4Hc"/>
    <property type="match status" value="1"/>
</dbReference>
<dbReference type="InterPro" id="IPR006620">
    <property type="entry name" value="Pro_4_hyd_alph"/>
</dbReference>
<dbReference type="InterPro" id="IPR045054">
    <property type="entry name" value="P4HA-like"/>
</dbReference>
<dbReference type="PANTHER" id="PTHR10869">
    <property type="entry name" value="PROLYL 4-HYDROXYLASE ALPHA SUBUNIT"/>
    <property type="match status" value="1"/>
</dbReference>
<keyword evidence="6" id="KW-0560">Oxidoreductase</keyword>
<reference evidence="10" key="2">
    <citation type="submission" date="2023-06" db="EMBL/GenBank/DDBJ databases">
        <authorList>
            <person name="Ma L."/>
            <person name="Liu K.-W."/>
            <person name="Li Z."/>
            <person name="Hsiao Y.-Y."/>
            <person name="Qi Y."/>
            <person name="Fu T."/>
            <person name="Tang G."/>
            <person name="Zhang D."/>
            <person name="Sun W.-H."/>
            <person name="Liu D.-K."/>
            <person name="Li Y."/>
            <person name="Chen G.-Z."/>
            <person name="Liu X.-D."/>
            <person name="Liao X.-Y."/>
            <person name="Jiang Y.-T."/>
            <person name="Yu X."/>
            <person name="Hao Y."/>
            <person name="Huang J."/>
            <person name="Zhao X.-W."/>
            <person name="Ke S."/>
            <person name="Chen Y.-Y."/>
            <person name="Wu W.-L."/>
            <person name="Hsu J.-L."/>
            <person name="Lin Y.-F."/>
            <person name="Huang M.-D."/>
            <person name="Li C.-Y."/>
            <person name="Huang L."/>
            <person name="Wang Z.-W."/>
            <person name="Zhao X."/>
            <person name="Zhong W.-Y."/>
            <person name="Peng D.-H."/>
            <person name="Ahmad S."/>
            <person name="Lan S."/>
            <person name="Zhang J.-S."/>
            <person name="Tsai W.-C."/>
            <person name="Van De Peer Y."/>
            <person name="Liu Z.-J."/>
        </authorList>
    </citation>
    <scope>NUCLEOTIDE SEQUENCE</scope>
    <source>
        <strain evidence="10">CP</strain>
        <tissue evidence="10">Leaves</tissue>
    </source>
</reference>
<keyword evidence="4" id="KW-0223">Dioxygenase</keyword>
<gene>
    <name evidence="10" type="ORF">QJS10_CPA10g00400</name>
</gene>
<dbReference type="PANTHER" id="PTHR10869:SF238">
    <property type="entry name" value="PROLYL 4-HYDROXYLASE 6-RELATED"/>
    <property type="match status" value="1"/>
</dbReference>
<name>A0AAV9DZ07_ACOCL</name>